<dbReference type="EMBL" id="WBVM01000001">
    <property type="protein sequence ID" value="KAB2812971.1"/>
    <property type="molecule type" value="Genomic_DNA"/>
</dbReference>
<organism evidence="2 3">
    <name type="scientific">Nocardioides simplex</name>
    <name type="common">Arthrobacter simplex</name>
    <dbReference type="NCBI Taxonomy" id="2045"/>
    <lineage>
        <taxon>Bacteria</taxon>
        <taxon>Bacillati</taxon>
        <taxon>Actinomycetota</taxon>
        <taxon>Actinomycetes</taxon>
        <taxon>Propionibacteriales</taxon>
        <taxon>Nocardioidaceae</taxon>
        <taxon>Pimelobacter</taxon>
    </lineage>
</organism>
<feature type="compositionally biased region" description="Low complexity" evidence="1">
    <location>
        <begin position="122"/>
        <end position="131"/>
    </location>
</feature>
<accession>A0A7J5E3Z0</accession>
<dbReference type="RefSeq" id="WP_151580290.1">
    <property type="nucleotide sequence ID" value="NZ_CP182503.1"/>
</dbReference>
<feature type="region of interest" description="Disordered" evidence="1">
    <location>
        <begin position="107"/>
        <end position="140"/>
    </location>
</feature>
<proteinExistence type="predicted"/>
<protein>
    <submittedName>
        <fullName evidence="2">Uncharacterized protein</fullName>
    </submittedName>
</protein>
<evidence type="ECO:0000256" key="1">
    <source>
        <dbReference type="SAM" id="MobiDB-lite"/>
    </source>
</evidence>
<dbReference type="AlphaFoldDB" id="A0A7J5E3Z0"/>
<comment type="caution">
    <text evidence="2">The sequence shown here is derived from an EMBL/GenBank/DDBJ whole genome shotgun (WGS) entry which is preliminary data.</text>
</comment>
<reference evidence="2 3" key="1">
    <citation type="submission" date="2019-09" db="EMBL/GenBank/DDBJ databases">
        <title>Pimelobacter sp. isolated from Paulinella.</title>
        <authorList>
            <person name="Jeong S.E."/>
        </authorList>
    </citation>
    <scope>NUCLEOTIDE SEQUENCE [LARGE SCALE GENOMIC DNA]</scope>
    <source>
        <strain evidence="2 3">Pch-N</strain>
    </source>
</reference>
<dbReference type="Proteomes" id="UP000449906">
    <property type="component" value="Unassembled WGS sequence"/>
</dbReference>
<sequence length="140" mass="15081">MRTGHQLREEARRTAELLGPLPPRLQMWRLGESARLLDDVTLAVALGLAQPSTLLAVESPRLGPARIGSLLRVHAAIAEVVPPQARSTHWTIRVAAQVRRQLVELQPMAPRVRASRADARGPRSSPGSGSPAPAPALPPR</sequence>
<gene>
    <name evidence="2" type="ORF">F9L07_14810</name>
</gene>
<evidence type="ECO:0000313" key="3">
    <source>
        <dbReference type="Proteomes" id="UP000449906"/>
    </source>
</evidence>
<evidence type="ECO:0000313" key="2">
    <source>
        <dbReference type="EMBL" id="KAB2812971.1"/>
    </source>
</evidence>
<name>A0A7J5E3Z0_NOCSI</name>